<evidence type="ECO:0000259" key="6">
    <source>
        <dbReference type="Pfam" id="PF07715"/>
    </source>
</evidence>
<dbReference type="InterPro" id="IPR011662">
    <property type="entry name" value="Secretin/TonB_short_N"/>
</dbReference>
<dbReference type="InterPro" id="IPR037066">
    <property type="entry name" value="Plug_dom_sf"/>
</dbReference>
<dbReference type="InterPro" id="IPR008969">
    <property type="entry name" value="CarboxyPept-like_regulatory"/>
</dbReference>
<comment type="caution">
    <text evidence="7">The sequence shown here is derived from an EMBL/GenBank/DDBJ whole genome shotgun (WGS) entry which is preliminary data.</text>
</comment>
<dbReference type="RefSeq" id="WP_220253383.1">
    <property type="nucleotide sequence ID" value="NZ_JAICCF010000006.1"/>
</dbReference>
<feature type="domain" description="TonB-dependent receptor plug" evidence="6">
    <location>
        <begin position="226"/>
        <end position="302"/>
    </location>
</feature>
<keyword evidence="8" id="KW-1185">Reference proteome</keyword>
<comment type="subcellular location">
    <subcellularLocation>
        <location evidence="1">Cell outer membrane</location>
    </subcellularLocation>
</comment>
<dbReference type="Pfam" id="PF07715">
    <property type="entry name" value="Plug"/>
    <property type="match status" value="1"/>
</dbReference>
<evidence type="ECO:0000259" key="5">
    <source>
        <dbReference type="Pfam" id="PF07660"/>
    </source>
</evidence>
<evidence type="ECO:0000313" key="8">
    <source>
        <dbReference type="Proteomes" id="UP000812961"/>
    </source>
</evidence>
<protein>
    <submittedName>
        <fullName evidence="7">Carboxypeptidase-like regulatory domain-containing protein</fullName>
    </submittedName>
</protein>
<evidence type="ECO:0000313" key="7">
    <source>
        <dbReference type="EMBL" id="MBW8688062.1"/>
    </source>
</evidence>
<evidence type="ECO:0000256" key="4">
    <source>
        <dbReference type="ARBA" id="ARBA00023237"/>
    </source>
</evidence>
<name>A0ABS7GK04_9BACT</name>
<feature type="domain" description="Secretin/TonB short N-terminal" evidence="5">
    <location>
        <begin position="53"/>
        <end position="101"/>
    </location>
</feature>
<reference evidence="7 8" key="1">
    <citation type="submission" date="2021-08" db="EMBL/GenBank/DDBJ databases">
        <title>The genome sequence of Chitinophaga sp. B61.</title>
        <authorList>
            <person name="Zhang X."/>
        </authorList>
    </citation>
    <scope>NUCLEOTIDE SEQUENCE [LARGE SCALE GENOMIC DNA]</scope>
    <source>
        <strain evidence="7 8">B61</strain>
    </source>
</reference>
<dbReference type="SUPFAM" id="SSF49464">
    <property type="entry name" value="Carboxypeptidase regulatory domain-like"/>
    <property type="match status" value="1"/>
</dbReference>
<organism evidence="7 8">
    <name type="scientific">Chitinophaga rhizophila</name>
    <dbReference type="NCBI Taxonomy" id="2866212"/>
    <lineage>
        <taxon>Bacteria</taxon>
        <taxon>Pseudomonadati</taxon>
        <taxon>Bacteroidota</taxon>
        <taxon>Chitinophagia</taxon>
        <taxon>Chitinophagales</taxon>
        <taxon>Chitinophagaceae</taxon>
        <taxon>Chitinophaga</taxon>
    </lineage>
</organism>
<dbReference type="Gene3D" id="2.60.40.1120">
    <property type="entry name" value="Carboxypeptidase-like, regulatory domain"/>
    <property type="match status" value="1"/>
</dbReference>
<accession>A0ABS7GK04</accession>
<dbReference type="Gene3D" id="3.55.50.30">
    <property type="match status" value="1"/>
</dbReference>
<proteinExistence type="predicted"/>
<dbReference type="InterPro" id="IPR012910">
    <property type="entry name" value="Plug_dom"/>
</dbReference>
<dbReference type="Pfam" id="PF07660">
    <property type="entry name" value="STN"/>
    <property type="match status" value="1"/>
</dbReference>
<dbReference type="InterPro" id="IPR036942">
    <property type="entry name" value="Beta-barrel_TonB_sf"/>
</dbReference>
<evidence type="ECO:0000256" key="3">
    <source>
        <dbReference type="ARBA" id="ARBA00023136"/>
    </source>
</evidence>
<dbReference type="Gene3D" id="2.170.130.10">
    <property type="entry name" value="TonB-dependent receptor, plug domain"/>
    <property type="match status" value="1"/>
</dbReference>
<dbReference type="Gene3D" id="2.40.170.20">
    <property type="entry name" value="TonB-dependent receptor, beta-barrel domain"/>
    <property type="match status" value="1"/>
</dbReference>
<dbReference type="Proteomes" id="UP000812961">
    <property type="component" value="Unassembled WGS sequence"/>
</dbReference>
<evidence type="ECO:0000256" key="1">
    <source>
        <dbReference type="ARBA" id="ARBA00004442"/>
    </source>
</evidence>
<keyword evidence="3" id="KW-0472">Membrane</keyword>
<dbReference type="Pfam" id="PF13715">
    <property type="entry name" value="CarbopepD_reg_2"/>
    <property type="match status" value="1"/>
</dbReference>
<dbReference type="SUPFAM" id="SSF56935">
    <property type="entry name" value="Porins"/>
    <property type="match status" value="1"/>
</dbReference>
<dbReference type="EMBL" id="JAICCF010000006">
    <property type="protein sequence ID" value="MBW8688062.1"/>
    <property type="molecule type" value="Genomic_DNA"/>
</dbReference>
<keyword evidence="4" id="KW-0998">Cell outer membrane</keyword>
<gene>
    <name evidence="7" type="ORF">K1Y79_27245</name>
</gene>
<keyword evidence="2" id="KW-0813">Transport</keyword>
<evidence type="ECO:0000256" key="2">
    <source>
        <dbReference type="ARBA" id="ARBA00022448"/>
    </source>
</evidence>
<sequence length="877" mass="98625">MMSLFGRFLLGMLLISITVQASEWDWRTRVSVVVTDQPLETVCVILEKQYGIHFSYSRNIVDLTPSVNVNVQNKPLKKALEEIFSPFNIHFARIGDQIVLTVRNTPTYTVSGYVQDARSGEKLIGATVYSPTLQIGTTTNQFGFFSITLPHDSAGLFFSYIGYETGRLPVRKSEKAPVIIPLQPRSSLPEIVVVDSSRQHAEHLNFNRLNVSAAAIKSMPRLLGEADVMRTIVALPGVSGGLEGAGALYVRGGSPDQNLILLDGTPIFNVSHLFGIFSVFNPDIVKNADFYKGAFPARYGGRLSSIVDISLKDGDMQQYHGEAAIGLIAAKAMVEGPIKKGQTSFLVSARRSHAGTLNDIILNTSAENTDSKAYVYFYDANLKVNHIFSPRDRLYLSAYVGQDKLSVRWEEKQENTGSNTGYYGDSRSNFLWGNYTSTLRWNHVFGPKMFANVTGNYSQYYFSTDYKYNYKPVNSPDTAVLSGKYYSRIQNAVGKIDFEYRPQPKHTIKFGTGAITHIFTPGVSVFQDNGKGQPAVDTTYGDVSTIGQELLLYGEDEWHALHNLWLNLGIHASSFLVDGRFYSSIQPRLGARYQLPRRWVLKGSYTHMNQYLHLLSNNGANLPTDLWVPSSGSVKPMFSRQGSFGISKTSRYGMYALSLETYYKTMDHVIEYKGEAASFTGAGRDWDEIVDVGKGRSYGGELMLEKKKGTTRGWIGYTLAWSDRTFPSVNNGKTFPYNYDRRHDLEIVITQKLGKHWELSANWEYASGRPLTLPTASYEGIGEPSPYDPPENDPILDHLGERNKYRTAPMHRLDVSATYTKKKKLWTKSWTFSLYNAYNQQNPFYYSIDTDRQKQERYLAQVSILPILPSVTYAIKF</sequence>